<keyword evidence="2" id="KW-1185">Reference proteome</keyword>
<comment type="caution">
    <text evidence="1">The sequence shown here is derived from an EMBL/GenBank/DDBJ whole genome shotgun (WGS) entry which is preliminary data.</text>
</comment>
<proteinExistence type="predicted"/>
<sequence length="118" mass="13706">MKKYIFFMFLISSLSFGQTEDRIGCTKHLAISAKMNFEDDLKNNHVTIYLRGGIVSVIKDADLLFQKKYGVNYHDSGCVAMGDFDYYKMYNHLVFDYLSKKFGEDWKKELNANAFGIQ</sequence>
<organism evidence="1 2">
    <name type="scientific">Flavobacterium gossypii</name>
    <dbReference type="NCBI Taxonomy" id="1646119"/>
    <lineage>
        <taxon>Bacteria</taxon>
        <taxon>Pseudomonadati</taxon>
        <taxon>Bacteroidota</taxon>
        <taxon>Flavobacteriia</taxon>
        <taxon>Flavobacteriales</taxon>
        <taxon>Flavobacteriaceae</taxon>
        <taxon>Flavobacterium</taxon>
    </lineage>
</organism>
<protein>
    <submittedName>
        <fullName evidence="1">Uncharacterized protein</fullName>
    </submittedName>
</protein>
<name>A0ABR6DLC4_9FLAO</name>
<dbReference type="Proteomes" id="UP000555003">
    <property type="component" value="Unassembled WGS sequence"/>
</dbReference>
<dbReference type="RefSeq" id="WP_182492507.1">
    <property type="nucleotide sequence ID" value="NZ_JACJIS010000001.1"/>
</dbReference>
<reference evidence="1 2" key="1">
    <citation type="submission" date="2020-08" db="EMBL/GenBank/DDBJ databases">
        <title>Genomic Encyclopedia of Type Strains, Phase IV (KMG-IV): sequencing the most valuable type-strain genomes for metagenomic binning, comparative biology and taxonomic classification.</title>
        <authorList>
            <person name="Goeker M."/>
        </authorList>
    </citation>
    <scope>NUCLEOTIDE SEQUENCE [LARGE SCALE GENOMIC DNA]</scope>
    <source>
        <strain evidence="1 2">DSM 100397</strain>
    </source>
</reference>
<accession>A0ABR6DLC4</accession>
<dbReference type="EMBL" id="JACJIS010000001">
    <property type="protein sequence ID" value="MBA9072476.1"/>
    <property type="molecule type" value="Genomic_DNA"/>
</dbReference>
<gene>
    <name evidence="1" type="ORF">GGR22_000602</name>
</gene>
<evidence type="ECO:0000313" key="2">
    <source>
        <dbReference type="Proteomes" id="UP000555003"/>
    </source>
</evidence>
<evidence type="ECO:0000313" key="1">
    <source>
        <dbReference type="EMBL" id="MBA9072476.1"/>
    </source>
</evidence>